<accession>A0A2K2FUQ9</accession>
<dbReference type="RefSeq" id="WP_103098696.1">
    <property type="nucleotide sequence ID" value="NZ_LYMM01000073.1"/>
</dbReference>
<dbReference type="EMBL" id="LYMM01000073">
    <property type="protein sequence ID" value="PNU02527.1"/>
    <property type="molecule type" value="Genomic_DNA"/>
</dbReference>
<reference evidence="1 2" key="1">
    <citation type="submission" date="2016-05" db="EMBL/GenBank/DDBJ databases">
        <title>Complete genome sequence of Novosphingobium guangzhouense SA925(T).</title>
        <authorList>
            <person name="Sha S."/>
        </authorList>
    </citation>
    <scope>NUCLEOTIDE SEQUENCE [LARGE SCALE GENOMIC DNA]</scope>
    <source>
        <strain evidence="1 2">SA925</strain>
    </source>
</reference>
<protein>
    <submittedName>
        <fullName evidence="1">Uncharacterized protein</fullName>
    </submittedName>
</protein>
<evidence type="ECO:0000313" key="2">
    <source>
        <dbReference type="Proteomes" id="UP000236327"/>
    </source>
</evidence>
<name>A0A2K2FUQ9_9SPHN</name>
<keyword evidence="2" id="KW-1185">Reference proteome</keyword>
<comment type="caution">
    <text evidence="1">The sequence shown here is derived from an EMBL/GenBank/DDBJ whole genome shotgun (WGS) entry which is preliminary data.</text>
</comment>
<sequence>MPIQTLYAARNIDFAPTLNFDYRGEALPLDGATISMQVRLYPGAAGDPLVADAAIEFEDAAHPRASEPEYADWRRLTVFPVIEKAALAAMPGQNQPDPGDAQTFAQEIKITYADAMQDSLLSGEFVLYAGVDAT</sequence>
<dbReference type="AlphaFoldDB" id="A0A2K2FUQ9"/>
<organism evidence="1 2">
    <name type="scientific">Novosphingobium guangzhouense</name>
    <dbReference type="NCBI Taxonomy" id="1850347"/>
    <lineage>
        <taxon>Bacteria</taxon>
        <taxon>Pseudomonadati</taxon>
        <taxon>Pseudomonadota</taxon>
        <taxon>Alphaproteobacteria</taxon>
        <taxon>Sphingomonadales</taxon>
        <taxon>Sphingomonadaceae</taxon>
        <taxon>Novosphingobium</taxon>
    </lineage>
</organism>
<proteinExistence type="predicted"/>
<dbReference type="OrthoDB" id="7596214at2"/>
<gene>
    <name evidence="1" type="ORF">A8V01_09105</name>
</gene>
<dbReference type="Proteomes" id="UP000236327">
    <property type="component" value="Unassembled WGS sequence"/>
</dbReference>
<evidence type="ECO:0000313" key="1">
    <source>
        <dbReference type="EMBL" id="PNU02527.1"/>
    </source>
</evidence>